<feature type="domain" description="MPN" evidence="9">
    <location>
        <begin position="100"/>
        <end position="221"/>
    </location>
</feature>
<dbReference type="InterPro" id="IPR025657">
    <property type="entry name" value="RadC_JAB"/>
</dbReference>
<keyword evidence="6" id="KW-0482">Metalloprotease</keyword>
<dbReference type="AlphaFoldDB" id="A0A2T2XJ48"/>
<keyword evidence="5" id="KW-0862">Zinc</keyword>
<evidence type="ECO:0000256" key="8">
    <source>
        <dbReference type="SAM" id="MobiDB-lite"/>
    </source>
</evidence>
<evidence type="ECO:0000256" key="3">
    <source>
        <dbReference type="ARBA" id="ARBA00022723"/>
    </source>
</evidence>
<dbReference type="NCBIfam" id="NF000642">
    <property type="entry name" value="PRK00024.1"/>
    <property type="match status" value="1"/>
</dbReference>
<dbReference type="InterPro" id="IPR037518">
    <property type="entry name" value="MPN"/>
</dbReference>
<sequence length="224" mass="24303">MTYRVQDLPSDQRPRERLLSRGPGSLSDVEIMAVLLGTGTMGQSVLQVSQELLEDGWKGLKNRTAEELLKVRGLGKAKVALLLAALEIGSRLAKQEVGGVIEGPEDAVLLLSDMTGLDQEEFRVILLNTKGRVLAINTVFRGGLDSVEVFPREIFKRAVAHSAASIIVAHNHPSGDPTPSPEDRKLTRRLEEAGTIMGITVLDHIVIGHSQHVSLHQGQTTKLS</sequence>
<evidence type="ECO:0000313" key="11">
    <source>
        <dbReference type="Proteomes" id="UP000242972"/>
    </source>
</evidence>
<dbReference type="NCBIfam" id="TIGR00608">
    <property type="entry name" value="radc"/>
    <property type="match status" value="1"/>
</dbReference>
<dbReference type="GO" id="GO:0008237">
    <property type="term" value="F:metallopeptidase activity"/>
    <property type="evidence" value="ECO:0007669"/>
    <property type="project" value="UniProtKB-KW"/>
</dbReference>
<dbReference type="PANTHER" id="PTHR30471">
    <property type="entry name" value="DNA REPAIR PROTEIN RADC"/>
    <property type="match status" value="1"/>
</dbReference>
<name>A0A2T2XJ48_9FIRM</name>
<evidence type="ECO:0000256" key="4">
    <source>
        <dbReference type="ARBA" id="ARBA00022801"/>
    </source>
</evidence>
<dbReference type="InterPro" id="IPR020891">
    <property type="entry name" value="UPF0758_CS"/>
</dbReference>
<dbReference type="Gene3D" id="3.40.140.10">
    <property type="entry name" value="Cytidine Deaminase, domain 2"/>
    <property type="match status" value="1"/>
</dbReference>
<keyword evidence="3" id="KW-0479">Metal-binding</keyword>
<protein>
    <submittedName>
        <fullName evidence="10">JAB domain-containing protein</fullName>
    </submittedName>
</protein>
<keyword evidence="4" id="KW-0378">Hydrolase</keyword>
<dbReference type="PROSITE" id="PS50249">
    <property type="entry name" value="MPN"/>
    <property type="match status" value="1"/>
</dbReference>
<evidence type="ECO:0000256" key="7">
    <source>
        <dbReference type="RuleBase" id="RU003797"/>
    </source>
</evidence>
<dbReference type="Pfam" id="PF04002">
    <property type="entry name" value="RadC"/>
    <property type="match status" value="1"/>
</dbReference>
<comment type="caution">
    <text evidence="10">The sequence shown here is derived from an EMBL/GenBank/DDBJ whole genome shotgun (WGS) entry which is preliminary data.</text>
</comment>
<comment type="similarity">
    <text evidence="1 7">Belongs to the UPF0758 family.</text>
</comment>
<dbReference type="PROSITE" id="PS01302">
    <property type="entry name" value="UPF0758"/>
    <property type="match status" value="1"/>
</dbReference>
<dbReference type="InterPro" id="IPR001405">
    <property type="entry name" value="UPF0758"/>
</dbReference>
<feature type="compositionally biased region" description="Basic and acidic residues" evidence="8">
    <location>
        <begin position="10"/>
        <end position="19"/>
    </location>
</feature>
<dbReference type="GO" id="GO:0046872">
    <property type="term" value="F:metal ion binding"/>
    <property type="evidence" value="ECO:0007669"/>
    <property type="project" value="UniProtKB-KW"/>
</dbReference>
<gene>
    <name evidence="10" type="ORF">C7B46_05240</name>
</gene>
<dbReference type="Proteomes" id="UP000242972">
    <property type="component" value="Unassembled WGS sequence"/>
</dbReference>
<reference evidence="10 11" key="1">
    <citation type="journal article" date="2014" name="BMC Genomics">
        <title>Comparison of environmental and isolate Sulfobacillus genomes reveals diverse carbon, sulfur, nitrogen, and hydrogen metabolisms.</title>
        <authorList>
            <person name="Justice N.B."/>
            <person name="Norman A."/>
            <person name="Brown C.T."/>
            <person name="Singh A."/>
            <person name="Thomas B.C."/>
            <person name="Banfield J.F."/>
        </authorList>
    </citation>
    <scope>NUCLEOTIDE SEQUENCE [LARGE SCALE GENOMIC DNA]</scope>
    <source>
        <strain evidence="10">AMDSBA4</strain>
    </source>
</reference>
<evidence type="ECO:0000256" key="6">
    <source>
        <dbReference type="ARBA" id="ARBA00023049"/>
    </source>
</evidence>
<dbReference type="EMBL" id="PXYW01000008">
    <property type="protein sequence ID" value="PSR34532.1"/>
    <property type="molecule type" value="Genomic_DNA"/>
</dbReference>
<dbReference type="Pfam" id="PF20582">
    <property type="entry name" value="UPF0758_N"/>
    <property type="match status" value="1"/>
</dbReference>
<evidence type="ECO:0000313" key="10">
    <source>
        <dbReference type="EMBL" id="PSR34532.1"/>
    </source>
</evidence>
<organism evidence="10 11">
    <name type="scientific">Sulfobacillus benefaciens</name>
    <dbReference type="NCBI Taxonomy" id="453960"/>
    <lineage>
        <taxon>Bacteria</taxon>
        <taxon>Bacillati</taxon>
        <taxon>Bacillota</taxon>
        <taxon>Clostridia</taxon>
        <taxon>Eubacteriales</taxon>
        <taxon>Clostridiales Family XVII. Incertae Sedis</taxon>
        <taxon>Sulfobacillus</taxon>
    </lineage>
</organism>
<evidence type="ECO:0000256" key="2">
    <source>
        <dbReference type="ARBA" id="ARBA00022670"/>
    </source>
</evidence>
<accession>A0A2T2XJ48</accession>
<dbReference type="PANTHER" id="PTHR30471:SF3">
    <property type="entry name" value="UPF0758 PROTEIN YEES-RELATED"/>
    <property type="match status" value="1"/>
</dbReference>
<proteinExistence type="inferred from homology"/>
<dbReference type="CDD" id="cd08071">
    <property type="entry name" value="MPN_DUF2466"/>
    <property type="match status" value="1"/>
</dbReference>
<dbReference type="InterPro" id="IPR046778">
    <property type="entry name" value="UPF0758_N"/>
</dbReference>
<evidence type="ECO:0000256" key="1">
    <source>
        <dbReference type="ARBA" id="ARBA00010243"/>
    </source>
</evidence>
<dbReference type="GO" id="GO:0006508">
    <property type="term" value="P:proteolysis"/>
    <property type="evidence" value="ECO:0007669"/>
    <property type="project" value="UniProtKB-KW"/>
</dbReference>
<keyword evidence="2" id="KW-0645">Protease</keyword>
<dbReference type="SUPFAM" id="SSF102712">
    <property type="entry name" value="JAB1/MPN domain"/>
    <property type="match status" value="1"/>
</dbReference>
<evidence type="ECO:0000259" key="9">
    <source>
        <dbReference type="PROSITE" id="PS50249"/>
    </source>
</evidence>
<evidence type="ECO:0000256" key="5">
    <source>
        <dbReference type="ARBA" id="ARBA00022833"/>
    </source>
</evidence>
<feature type="region of interest" description="Disordered" evidence="8">
    <location>
        <begin position="1"/>
        <end position="22"/>
    </location>
</feature>